<feature type="binding site" evidence="8">
    <location>
        <position position="65"/>
    </location>
    <ligand>
        <name>(R)-pantoate</name>
        <dbReference type="ChEBI" id="CHEBI:15980"/>
    </ligand>
</feature>
<dbReference type="GO" id="GO:0004592">
    <property type="term" value="F:pantoate-beta-alanine ligase activity"/>
    <property type="evidence" value="ECO:0007669"/>
    <property type="project" value="UniProtKB-UniRule"/>
</dbReference>
<dbReference type="InterPro" id="IPR014729">
    <property type="entry name" value="Rossmann-like_a/b/a_fold"/>
</dbReference>
<dbReference type="GO" id="GO:0005829">
    <property type="term" value="C:cytosol"/>
    <property type="evidence" value="ECO:0007669"/>
    <property type="project" value="TreeGrafter"/>
</dbReference>
<accession>M2U3D2</accession>
<reference evidence="9 10" key="1">
    <citation type="journal article" date="2013" name="Genome Announc.">
        <title>Draft Genome Sequence of Strain JLT2015T, Belonging to the Family Sphingomonadaceae of the Alphaproteobacteria.</title>
        <authorList>
            <person name="Tang K."/>
            <person name="Liu K."/>
            <person name="Li S."/>
            <person name="Jiao N."/>
        </authorList>
    </citation>
    <scope>NUCLEOTIDE SEQUENCE [LARGE SCALE GENOMIC DNA]</scope>
    <source>
        <strain evidence="9 10">JLT2015</strain>
    </source>
</reference>
<dbReference type="PANTHER" id="PTHR21299:SF1">
    <property type="entry name" value="PANTOATE--BETA-ALANINE LIGASE"/>
    <property type="match status" value="1"/>
</dbReference>
<sequence>MSSAPRIVRTVAALREVIGEWRQGGKTVGLVPTMGALHAGHLSLVAAARRHCDRAVVTIFVNPKQFAPGEDLDRYPRQEAQDAERLAEANCDLLFAPDPAEVYPPGFATTVSVAGLGEPLCGARRPGHFDGVATVVTKLLNQARADAAFFGEKDWQQLTIIRRLAADLDIGTRIEGVPTVREADGLALSSRNAYLSAEERRTAAELPRALSAAAKAIRAGTQTADALEEARTHLARAGFSPEYLEMRDERDLSELQAMTPHARLFVAARIGGTRLIDNLSVAGK</sequence>
<comment type="subcellular location">
    <subcellularLocation>
        <location evidence="8">Cytoplasm</location>
    </subcellularLocation>
</comment>
<evidence type="ECO:0000256" key="5">
    <source>
        <dbReference type="ARBA" id="ARBA00022741"/>
    </source>
</evidence>
<dbReference type="NCBIfam" id="TIGR00125">
    <property type="entry name" value="cyt_tran_rel"/>
    <property type="match status" value="1"/>
</dbReference>
<dbReference type="Gene3D" id="3.40.50.620">
    <property type="entry name" value="HUPs"/>
    <property type="match status" value="1"/>
</dbReference>
<evidence type="ECO:0000256" key="2">
    <source>
        <dbReference type="ARBA" id="ARBA00009256"/>
    </source>
</evidence>
<dbReference type="GO" id="GO:0015940">
    <property type="term" value="P:pantothenate biosynthetic process"/>
    <property type="evidence" value="ECO:0007669"/>
    <property type="project" value="UniProtKB-UniRule"/>
</dbReference>
<keyword evidence="5 8" id="KW-0547">Nucleotide-binding</keyword>
<dbReference type="UniPathway" id="UPA00028">
    <property type="reaction ID" value="UER00005"/>
</dbReference>
<comment type="function">
    <text evidence="8">Catalyzes the condensation of pantoate with beta-alanine in an ATP-dependent reaction via a pantoyl-adenylate intermediate.</text>
</comment>
<dbReference type="AlphaFoldDB" id="M2U3D2"/>
<keyword evidence="10" id="KW-1185">Reference proteome</keyword>
<feature type="binding site" evidence="8">
    <location>
        <begin position="188"/>
        <end position="191"/>
    </location>
    <ligand>
        <name>ATP</name>
        <dbReference type="ChEBI" id="CHEBI:30616"/>
    </ligand>
</feature>
<dbReference type="OrthoDB" id="9773087at2"/>
<dbReference type="PANTHER" id="PTHR21299">
    <property type="entry name" value="CYTIDYLATE KINASE/PANTOATE-BETA-ALANINE LIGASE"/>
    <property type="match status" value="1"/>
</dbReference>
<dbReference type="SUPFAM" id="SSF52374">
    <property type="entry name" value="Nucleotidylyl transferase"/>
    <property type="match status" value="1"/>
</dbReference>
<evidence type="ECO:0000313" key="9">
    <source>
        <dbReference type="EMBL" id="EMD82527.1"/>
    </source>
</evidence>
<dbReference type="InterPro" id="IPR004821">
    <property type="entry name" value="Cyt_trans-like"/>
</dbReference>
<dbReference type="HAMAP" id="MF_00158">
    <property type="entry name" value="PanC"/>
    <property type="match status" value="1"/>
</dbReference>
<evidence type="ECO:0000256" key="4">
    <source>
        <dbReference type="ARBA" id="ARBA00022655"/>
    </source>
</evidence>
<dbReference type="InterPro" id="IPR003721">
    <property type="entry name" value="Pantoate_ligase"/>
</dbReference>
<comment type="pathway">
    <text evidence="1 8">Cofactor biosynthesis; (R)-pantothenate biosynthesis; (R)-pantothenate from (R)-pantoate and beta-alanine: step 1/1.</text>
</comment>
<keyword evidence="8" id="KW-0963">Cytoplasm</keyword>
<evidence type="ECO:0000256" key="3">
    <source>
        <dbReference type="ARBA" id="ARBA00022598"/>
    </source>
</evidence>
<evidence type="ECO:0000313" key="10">
    <source>
        <dbReference type="Proteomes" id="UP000011717"/>
    </source>
</evidence>
<evidence type="ECO:0000256" key="1">
    <source>
        <dbReference type="ARBA" id="ARBA00004990"/>
    </source>
</evidence>
<evidence type="ECO:0000256" key="7">
    <source>
        <dbReference type="ARBA" id="ARBA00048258"/>
    </source>
</evidence>
<gene>
    <name evidence="8" type="primary">panC</name>
    <name evidence="9" type="ORF">C725_2248</name>
</gene>
<dbReference type="PATRIC" id="fig|1234595.3.peg.2250"/>
<feature type="binding site" evidence="8">
    <location>
        <position position="157"/>
    </location>
    <ligand>
        <name>(R)-pantoate</name>
        <dbReference type="ChEBI" id="CHEBI:15980"/>
    </ligand>
</feature>
<name>M2U3D2_9SPHN</name>
<dbReference type="RefSeq" id="WP_008602880.1">
    <property type="nucleotide sequence ID" value="NZ_AMRV01000007.1"/>
</dbReference>
<comment type="subunit">
    <text evidence="8">Homodimer.</text>
</comment>
<evidence type="ECO:0000256" key="8">
    <source>
        <dbReference type="HAMAP-Rule" id="MF_00158"/>
    </source>
</evidence>
<feature type="binding site" evidence="8">
    <location>
        <position position="180"/>
    </location>
    <ligand>
        <name>ATP</name>
        <dbReference type="ChEBI" id="CHEBI:30616"/>
    </ligand>
</feature>
<dbReference type="Proteomes" id="UP000011717">
    <property type="component" value="Unassembled WGS sequence"/>
</dbReference>
<comment type="caution">
    <text evidence="9">The sequence shown here is derived from an EMBL/GenBank/DDBJ whole genome shotgun (WGS) entry which is preliminary data.</text>
</comment>
<organism evidence="9 10">
    <name type="scientific">Pacificimonas flava</name>
    <dbReference type="NCBI Taxonomy" id="1234595"/>
    <lineage>
        <taxon>Bacteria</taxon>
        <taxon>Pseudomonadati</taxon>
        <taxon>Pseudomonadota</taxon>
        <taxon>Alphaproteobacteria</taxon>
        <taxon>Sphingomonadales</taxon>
        <taxon>Sphingosinicellaceae</taxon>
        <taxon>Pacificimonas</taxon>
    </lineage>
</organism>
<dbReference type="NCBIfam" id="TIGR00018">
    <property type="entry name" value="panC"/>
    <property type="match status" value="1"/>
</dbReference>
<feature type="binding site" evidence="8">
    <location>
        <begin position="151"/>
        <end position="154"/>
    </location>
    <ligand>
        <name>ATP</name>
        <dbReference type="ChEBI" id="CHEBI:30616"/>
    </ligand>
</feature>
<keyword evidence="6 8" id="KW-0067">ATP-binding</keyword>
<keyword evidence="3 8" id="KW-0436">Ligase</keyword>
<proteinExistence type="inferred from homology"/>
<dbReference type="CDD" id="cd00560">
    <property type="entry name" value="PanC"/>
    <property type="match status" value="1"/>
</dbReference>
<feature type="binding site" evidence="8">
    <location>
        <begin position="34"/>
        <end position="41"/>
    </location>
    <ligand>
        <name>ATP</name>
        <dbReference type="ChEBI" id="CHEBI:30616"/>
    </ligand>
</feature>
<dbReference type="EC" id="6.3.2.1" evidence="8"/>
<dbReference type="GO" id="GO:0005524">
    <property type="term" value="F:ATP binding"/>
    <property type="evidence" value="ECO:0007669"/>
    <property type="project" value="UniProtKB-KW"/>
</dbReference>
<protein>
    <recommendedName>
        <fullName evidence="8">Pantothenate synthetase</fullName>
        <shortName evidence="8">PS</shortName>
        <ecNumber evidence="8">6.3.2.1</ecNumber>
    </recommendedName>
    <alternativeName>
        <fullName evidence="8">Pantoate--beta-alanine ligase</fullName>
    </alternativeName>
    <alternativeName>
        <fullName evidence="8">Pantoate-activating enzyme</fullName>
    </alternativeName>
</protein>
<comment type="similarity">
    <text evidence="2 8">Belongs to the pantothenate synthetase family.</text>
</comment>
<feature type="active site" description="Proton donor" evidence="8">
    <location>
        <position position="41"/>
    </location>
</feature>
<keyword evidence="4 8" id="KW-0566">Pantothenate biosynthesis</keyword>
<comment type="catalytic activity">
    <reaction evidence="7 8">
        <text>(R)-pantoate + beta-alanine + ATP = (R)-pantothenate + AMP + diphosphate + H(+)</text>
        <dbReference type="Rhea" id="RHEA:10912"/>
        <dbReference type="ChEBI" id="CHEBI:15378"/>
        <dbReference type="ChEBI" id="CHEBI:15980"/>
        <dbReference type="ChEBI" id="CHEBI:29032"/>
        <dbReference type="ChEBI" id="CHEBI:30616"/>
        <dbReference type="ChEBI" id="CHEBI:33019"/>
        <dbReference type="ChEBI" id="CHEBI:57966"/>
        <dbReference type="ChEBI" id="CHEBI:456215"/>
        <dbReference type="EC" id="6.3.2.1"/>
    </reaction>
</comment>
<dbReference type="Pfam" id="PF02569">
    <property type="entry name" value="Pantoate_ligase"/>
    <property type="match status" value="1"/>
</dbReference>
<feature type="binding site" evidence="8">
    <location>
        <position position="65"/>
    </location>
    <ligand>
        <name>beta-alanine</name>
        <dbReference type="ChEBI" id="CHEBI:57966"/>
    </ligand>
</feature>
<dbReference type="Gene3D" id="3.30.1300.10">
    <property type="entry name" value="Pantoate-beta-alanine ligase, C-terminal domain"/>
    <property type="match status" value="1"/>
</dbReference>
<dbReference type="EMBL" id="AMRV01000007">
    <property type="protein sequence ID" value="EMD82527.1"/>
    <property type="molecule type" value="Genomic_DNA"/>
</dbReference>
<evidence type="ECO:0000256" key="6">
    <source>
        <dbReference type="ARBA" id="ARBA00022840"/>
    </source>
</evidence>
<dbReference type="InterPro" id="IPR042176">
    <property type="entry name" value="Pantoate_ligase_C"/>
</dbReference>
<comment type="miscellaneous">
    <text evidence="8">The reaction proceeds by a bi uni uni bi ping pong mechanism.</text>
</comment>